<dbReference type="Pfam" id="PF02922">
    <property type="entry name" value="CBM_48"/>
    <property type="match status" value="1"/>
</dbReference>
<keyword evidence="4" id="KW-1185">Reference proteome</keyword>
<feature type="domain" description="Glycoside hydrolase family 13 N-terminal" evidence="2">
    <location>
        <begin position="45"/>
        <end position="106"/>
    </location>
</feature>
<name>A0A5Q2RB74_9ACTN</name>
<dbReference type="InterPro" id="IPR004193">
    <property type="entry name" value="Glyco_hydro_13_N"/>
</dbReference>
<dbReference type="GO" id="GO:0005975">
    <property type="term" value="P:carbohydrate metabolic process"/>
    <property type="evidence" value="ECO:0007669"/>
    <property type="project" value="InterPro"/>
</dbReference>
<proteinExistence type="predicted"/>
<keyword evidence="3" id="KW-0378">Hydrolase</keyword>
<dbReference type="InterPro" id="IPR014756">
    <property type="entry name" value="Ig_E-set"/>
</dbReference>
<evidence type="ECO:0000256" key="1">
    <source>
        <dbReference type="SAM" id="MobiDB-lite"/>
    </source>
</evidence>
<dbReference type="InterPro" id="IPR013783">
    <property type="entry name" value="Ig-like_fold"/>
</dbReference>
<dbReference type="CDD" id="cd07184">
    <property type="entry name" value="E_set_Isoamylase_like_N"/>
    <property type="match status" value="1"/>
</dbReference>
<dbReference type="Proteomes" id="UP000334019">
    <property type="component" value="Chromosome"/>
</dbReference>
<dbReference type="SUPFAM" id="SSF81296">
    <property type="entry name" value="E set domains"/>
    <property type="match status" value="1"/>
</dbReference>
<dbReference type="KEGG" id="atq:GH723_02825"/>
<accession>A0A5Q2RB74</accession>
<dbReference type="Gene3D" id="2.60.40.10">
    <property type="entry name" value="Immunoglobulins"/>
    <property type="match status" value="1"/>
</dbReference>
<dbReference type="EMBL" id="CP045851">
    <property type="protein sequence ID" value="QGG94119.1"/>
    <property type="molecule type" value="Genomic_DNA"/>
</dbReference>
<dbReference type="GO" id="GO:0004553">
    <property type="term" value="F:hydrolase activity, hydrolyzing O-glycosyl compounds"/>
    <property type="evidence" value="ECO:0007669"/>
    <property type="project" value="InterPro"/>
</dbReference>
<reference evidence="3 4" key="1">
    <citation type="submission" date="2019-11" db="EMBL/GenBank/DDBJ databases">
        <authorList>
            <person name="He Y."/>
        </authorList>
    </citation>
    <scope>NUCLEOTIDE SEQUENCE [LARGE SCALE GENOMIC DNA]</scope>
    <source>
        <strain evidence="3 4">SCSIO 58843</strain>
    </source>
</reference>
<sequence length="119" mass="13065">MAPPREPTTGCRRVRGSPGRGAIVKKQPGRDGQCKVTFELASEIGATGAHVCGDFNDWSPSATPMKRRKDGTLTATVTLETGRRYRFRYLLDDGRWENDWAADGYAPNDYGGDDSVVEV</sequence>
<protein>
    <submittedName>
        <fullName evidence="3">Glycoside hydrolase</fullName>
    </submittedName>
</protein>
<organism evidence="3 4">
    <name type="scientific">Actinomarinicola tropica</name>
    <dbReference type="NCBI Taxonomy" id="2789776"/>
    <lineage>
        <taxon>Bacteria</taxon>
        <taxon>Bacillati</taxon>
        <taxon>Actinomycetota</taxon>
        <taxon>Acidimicrobiia</taxon>
        <taxon>Acidimicrobiales</taxon>
        <taxon>Iamiaceae</taxon>
        <taxon>Actinomarinicola</taxon>
    </lineage>
</organism>
<evidence type="ECO:0000313" key="4">
    <source>
        <dbReference type="Proteomes" id="UP000334019"/>
    </source>
</evidence>
<dbReference type="AlphaFoldDB" id="A0A5Q2RB74"/>
<evidence type="ECO:0000259" key="2">
    <source>
        <dbReference type="Pfam" id="PF02922"/>
    </source>
</evidence>
<gene>
    <name evidence="3" type="ORF">GH723_02825</name>
</gene>
<evidence type="ECO:0000313" key="3">
    <source>
        <dbReference type="EMBL" id="QGG94119.1"/>
    </source>
</evidence>
<feature type="region of interest" description="Disordered" evidence="1">
    <location>
        <begin position="1"/>
        <end position="28"/>
    </location>
</feature>